<evidence type="ECO:0000256" key="4">
    <source>
        <dbReference type="ARBA" id="ARBA00022980"/>
    </source>
</evidence>
<feature type="domain" description="S1 motif" evidence="7">
    <location>
        <begin position="386"/>
        <end position="456"/>
    </location>
</feature>
<dbReference type="GO" id="GO:0022627">
    <property type="term" value="C:cytosolic small ribosomal subunit"/>
    <property type="evidence" value="ECO:0007669"/>
    <property type="project" value="TreeGrafter"/>
</dbReference>
<feature type="compositionally biased region" description="Basic and acidic residues" evidence="6">
    <location>
        <begin position="593"/>
        <end position="660"/>
    </location>
</feature>
<proteinExistence type="inferred from homology"/>
<keyword evidence="4" id="KW-0689">Ribosomal protein</keyword>
<dbReference type="InterPro" id="IPR012340">
    <property type="entry name" value="NA-bd_OB-fold"/>
</dbReference>
<comment type="caution">
    <text evidence="8">The sequence shown here is derived from an EMBL/GenBank/DDBJ whole genome shotgun (WGS) entry which is preliminary data.</text>
</comment>
<dbReference type="PANTHER" id="PTHR10724:SF7">
    <property type="entry name" value="SMALL RIBOSOMAL SUBUNIT PROTEIN BS1C"/>
    <property type="match status" value="1"/>
</dbReference>
<feature type="domain" description="S1 motif" evidence="7">
    <location>
        <begin position="47"/>
        <end position="110"/>
    </location>
</feature>
<keyword evidence="2" id="KW-0677">Repeat</keyword>
<dbReference type="SUPFAM" id="SSF50249">
    <property type="entry name" value="Nucleic acid-binding proteins"/>
    <property type="match status" value="6"/>
</dbReference>
<dbReference type="GO" id="GO:0006412">
    <property type="term" value="P:translation"/>
    <property type="evidence" value="ECO:0007669"/>
    <property type="project" value="TreeGrafter"/>
</dbReference>
<keyword evidence="5" id="KW-0687">Ribonucleoprotein</keyword>
<dbReference type="SMART" id="SM00316">
    <property type="entry name" value="S1"/>
    <property type="match status" value="6"/>
</dbReference>
<organism evidence="8">
    <name type="scientific">marine sediment metagenome</name>
    <dbReference type="NCBI Taxonomy" id="412755"/>
    <lineage>
        <taxon>unclassified sequences</taxon>
        <taxon>metagenomes</taxon>
        <taxon>ecological metagenomes</taxon>
    </lineage>
</organism>
<dbReference type="PRINTS" id="PR00681">
    <property type="entry name" value="RIBOSOMALS1"/>
</dbReference>
<dbReference type="PANTHER" id="PTHR10724">
    <property type="entry name" value="30S RIBOSOMAL PROTEIN S1"/>
    <property type="match status" value="1"/>
</dbReference>
<evidence type="ECO:0000256" key="5">
    <source>
        <dbReference type="ARBA" id="ARBA00023274"/>
    </source>
</evidence>
<feature type="domain" description="S1 motif" evidence="7">
    <location>
        <begin position="128"/>
        <end position="193"/>
    </location>
</feature>
<comment type="similarity">
    <text evidence="1">Belongs to the bacterial ribosomal protein bS1 family.</text>
</comment>
<dbReference type="FunFam" id="2.40.50.140:FF:000018">
    <property type="entry name" value="30S ribosomal protein S1"/>
    <property type="match status" value="1"/>
</dbReference>
<name>A0A0F9VUB4_9ZZZZ</name>
<dbReference type="GO" id="GO:0003729">
    <property type="term" value="F:mRNA binding"/>
    <property type="evidence" value="ECO:0007669"/>
    <property type="project" value="TreeGrafter"/>
</dbReference>
<protein>
    <recommendedName>
        <fullName evidence="7">S1 motif domain-containing protein</fullName>
    </recommendedName>
</protein>
<evidence type="ECO:0000256" key="3">
    <source>
        <dbReference type="ARBA" id="ARBA00022884"/>
    </source>
</evidence>
<dbReference type="InterPro" id="IPR035104">
    <property type="entry name" value="Ribosomal_protein_S1-like"/>
</dbReference>
<dbReference type="InterPro" id="IPR050437">
    <property type="entry name" value="Ribos_protein_bS1-like"/>
</dbReference>
<feature type="domain" description="S1 motif" evidence="7">
    <location>
        <begin position="474"/>
        <end position="543"/>
    </location>
</feature>
<evidence type="ECO:0000313" key="8">
    <source>
        <dbReference type="EMBL" id="KKO03528.1"/>
    </source>
</evidence>
<dbReference type="Pfam" id="PF00575">
    <property type="entry name" value="S1"/>
    <property type="match status" value="6"/>
</dbReference>
<dbReference type="FunFam" id="2.40.50.140:FF:000103">
    <property type="entry name" value="protein RRP5 homolog"/>
    <property type="match status" value="1"/>
</dbReference>
<gene>
    <name evidence="8" type="ORF">LCGC14_0094530</name>
</gene>
<evidence type="ECO:0000256" key="2">
    <source>
        <dbReference type="ARBA" id="ARBA00022737"/>
    </source>
</evidence>
<feature type="domain" description="S1 motif" evidence="7">
    <location>
        <begin position="299"/>
        <end position="369"/>
    </location>
</feature>
<reference evidence="8" key="1">
    <citation type="journal article" date="2015" name="Nature">
        <title>Complex archaea that bridge the gap between prokaryotes and eukaryotes.</title>
        <authorList>
            <person name="Spang A."/>
            <person name="Saw J.H."/>
            <person name="Jorgensen S.L."/>
            <person name="Zaremba-Niedzwiedzka K."/>
            <person name="Martijn J."/>
            <person name="Lind A.E."/>
            <person name="van Eijk R."/>
            <person name="Schleper C."/>
            <person name="Guy L."/>
            <person name="Ettema T.J."/>
        </authorList>
    </citation>
    <scope>NUCLEOTIDE SEQUENCE</scope>
</reference>
<feature type="domain" description="S1 motif" evidence="7">
    <location>
        <begin position="214"/>
        <end position="282"/>
    </location>
</feature>
<keyword evidence="3" id="KW-0694">RNA-binding</keyword>
<dbReference type="EMBL" id="LAZR01000026">
    <property type="protein sequence ID" value="KKO03528.1"/>
    <property type="molecule type" value="Genomic_DNA"/>
</dbReference>
<dbReference type="GO" id="GO:0003735">
    <property type="term" value="F:structural constituent of ribosome"/>
    <property type="evidence" value="ECO:0007669"/>
    <property type="project" value="TreeGrafter"/>
</dbReference>
<dbReference type="PROSITE" id="PS50126">
    <property type="entry name" value="S1"/>
    <property type="match status" value="6"/>
</dbReference>
<accession>A0A0F9VUB4</accession>
<dbReference type="InterPro" id="IPR003029">
    <property type="entry name" value="S1_domain"/>
</dbReference>
<feature type="region of interest" description="Disordered" evidence="6">
    <location>
        <begin position="547"/>
        <end position="660"/>
    </location>
</feature>
<feature type="compositionally biased region" description="Gly residues" evidence="6">
    <location>
        <begin position="576"/>
        <end position="586"/>
    </location>
</feature>
<evidence type="ECO:0000256" key="6">
    <source>
        <dbReference type="SAM" id="MobiDB-lite"/>
    </source>
</evidence>
<dbReference type="NCBIfam" id="NF004952">
    <property type="entry name" value="PRK06299.1-2"/>
    <property type="match status" value="1"/>
</dbReference>
<dbReference type="CDD" id="cd05688">
    <property type="entry name" value="S1_RPS1_repeat_ec3"/>
    <property type="match status" value="1"/>
</dbReference>
<dbReference type="Gene3D" id="2.40.50.140">
    <property type="entry name" value="Nucleic acid-binding proteins"/>
    <property type="match status" value="6"/>
</dbReference>
<dbReference type="FunFam" id="2.40.50.140:FF:000011">
    <property type="entry name" value="30S ribosomal protein S1"/>
    <property type="match status" value="2"/>
</dbReference>
<dbReference type="CDD" id="cd04465">
    <property type="entry name" value="S1_RPS1_repeat_ec2_hs2"/>
    <property type="match status" value="1"/>
</dbReference>
<evidence type="ECO:0000256" key="1">
    <source>
        <dbReference type="ARBA" id="ARBA00006767"/>
    </source>
</evidence>
<dbReference type="AlphaFoldDB" id="A0A0F9VUB4"/>
<sequence>MVDNNLINALDVSDEDVQKQLAGVLGETFSEDAFNDLVAERTSHQVGAILKGHVISITGDQAVVEVGLKSEGAVDLHEFDDPSEVVIGLEVEVLLEEIESDGGLVVLSKRKADRIRGWQWICETKKEGDDVSGKVTRKIKGGLLVDIGVPAFLPASQVDIRRPGDISEFIGQKIDAQILKIDMDRRNIVISRRKLLEQRRSAAKESLLAELAEGQVRKGVVKNIADFGVFIDLGGLDGLLHITDMSWGRIGHPSERVKVEQDIEVKILNIDREKEKVALGLKQLTENPWSKVGEHYPVGTKVRGQVVSIMSYGAFVKLEDGLEGLVHISEMSWTRRVSHPSELVSEREEIDVVVLDIDKDKQEISLGMKQAAENPWMIVKEKYPPGTVVDGNVQNMTSFGAFVEIEPGIDGMLHVSDLSWTRRIGHPSEMLQKGQELQCVVLAVDEEKMRVSLGLKQLSEDPWLRMIPANYLPGQIVRGKVTKITNFGVFIELEEGLEGLLHVSELSEQKVDNPQDVVKSGDELEVKILRVDMEERKIGLSLKRAQRPGLDEDGDEMASEASFDADTPVKRRGGLASQGGPEGGLGEQIISSVREDAEPAKSTDEPTEEKTDEPAKSTDEPTKEKTDEPAKSTDEPTKEKTDEPAKSTDEPTKEETDGSA</sequence>
<evidence type="ECO:0000259" key="7">
    <source>
        <dbReference type="PROSITE" id="PS50126"/>
    </source>
</evidence>